<evidence type="ECO:0000259" key="2">
    <source>
        <dbReference type="PROSITE" id="PS51186"/>
    </source>
</evidence>
<evidence type="ECO:0000313" key="4">
    <source>
        <dbReference type="Proteomes" id="UP001596250"/>
    </source>
</evidence>
<dbReference type="Proteomes" id="UP001596250">
    <property type="component" value="Unassembled WGS sequence"/>
</dbReference>
<keyword evidence="4" id="KW-1185">Reference proteome</keyword>
<dbReference type="RefSeq" id="WP_379894218.1">
    <property type="nucleotide sequence ID" value="NZ_CBCSCT010000063.1"/>
</dbReference>
<feature type="domain" description="N-acetyltransferase" evidence="2">
    <location>
        <begin position="3"/>
        <end position="154"/>
    </location>
</feature>
<dbReference type="EC" id="2.3.-.-" evidence="3"/>
<dbReference type="PROSITE" id="PS51186">
    <property type="entry name" value="GNAT"/>
    <property type="match status" value="1"/>
</dbReference>
<dbReference type="GO" id="GO:0016746">
    <property type="term" value="F:acyltransferase activity"/>
    <property type="evidence" value="ECO:0007669"/>
    <property type="project" value="UniProtKB-KW"/>
</dbReference>
<dbReference type="InterPro" id="IPR000182">
    <property type="entry name" value="GNAT_dom"/>
</dbReference>
<keyword evidence="3" id="KW-0012">Acyltransferase</keyword>
<dbReference type="EMBL" id="JBHSQV010000142">
    <property type="protein sequence ID" value="MFC5986909.1"/>
    <property type="molecule type" value="Genomic_DNA"/>
</dbReference>
<evidence type="ECO:0000313" key="3">
    <source>
        <dbReference type="EMBL" id="MFC5986909.1"/>
    </source>
</evidence>
<protein>
    <submittedName>
        <fullName evidence="3">GNAT family N-acetyltransferase</fullName>
        <ecNumber evidence="3">2.3.-.-</ecNumber>
    </submittedName>
</protein>
<dbReference type="PANTHER" id="PTHR13947:SF37">
    <property type="entry name" value="LD18367P"/>
    <property type="match status" value="1"/>
</dbReference>
<dbReference type="Gene3D" id="3.40.630.30">
    <property type="match status" value="1"/>
</dbReference>
<dbReference type="PANTHER" id="PTHR13947">
    <property type="entry name" value="GNAT FAMILY N-ACETYLTRANSFERASE"/>
    <property type="match status" value="1"/>
</dbReference>
<dbReference type="CDD" id="cd04301">
    <property type="entry name" value="NAT_SF"/>
    <property type="match status" value="1"/>
</dbReference>
<keyword evidence="1 3" id="KW-0808">Transferase</keyword>
<name>A0ABW1IQ47_9BACL</name>
<gene>
    <name evidence="3" type="ORF">ACFPXP_10830</name>
</gene>
<dbReference type="SUPFAM" id="SSF55729">
    <property type="entry name" value="Acyl-CoA N-acyltransferases (Nat)"/>
    <property type="match status" value="1"/>
</dbReference>
<organism evidence="3 4">
    <name type="scientific">Marinicrinis lubricantis</name>
    <dbReference type="NCBI Taxonomy" id="2086470"/>
    <lineage>
        <taxon>Bacteria</taxon>
        <taxon>Bacillati</taxon>
        <taxon>Bacillota</taxon>
        <taxon>Bacilli</taxon>
        <taxon>Bacillales</taxon>
        <taxon>Paenibacillaceae</taxon>
    </lineage>
</organism>
<proteinExistence type="predicted"/>
<comment type="caution">
    <text evidence="3">The sequence shown here is derived from an EMBL/GenBank/DDBJ whole genome shotgun (WGS) entry which is preliminary data.</text>
</comment>
<dbReference type="InterPro" id="IPR050769">
    <property type="entry name" value="NAT_camello-type"/>
</dbReference>
<evidence type="ECO:0000256" key="1">
    <source>
        <dbReference type="ARBA" id="ARBA00022679"/>
    </source>
</evidence>
<dbReference type="Pfam" id="PF00583">
    <property type="entry name" value="Acetyltransf_1"/>
    <property type="match status" value="1"/>
</dbReference>
<dbReference type="InterPro" id="IPR016181">
    <property type="entry name" value="Acyl_CoA_acyltransferase"/>
</dbReference>
<sequence length="154" mass="17981">MTFTIRRVEPKDFERVLELHIEGLKQFGSNIGDPSMDQDIHHIQEVYIDDGGEFFVGEIEGRIVCMGAYKKRDIRTAEVKRIRVDQYDQRQGYGQRILSTLENSARAKGYRRLLLDTTTRQEPAMKLFEKHGYTETSRKTLGEVTVVFYEKELC</sequence>
<reference evidence="4" key="1">
    <citation type="journal article" date="2019" name="Int. J. Syst. Evol. Microbiol.">
        <title>The Global Catalogue of Microorganisms (GCM) 10K type strain sequencing project: providing services to taxonomists for standard genome sequencing and annotation.</title>
        <authorList>
            <consortium name="The Broad Institute Genomics Platform"/>
            <consortium name="The Broad Institute Genome Sequencing Center for Infectious Disease"/>
            <person name="Wu L."/>
            <person name="Ma J."/>
        </authorList>
    </citation>
    <scope>NUCLEOTIDE SEQUENCE [LARGE SCALE GENOMIC DNA]</scope>
    <source>
        <strain evidence="4">CCM 8749</strain>
    </source>
</reference>
<accession>A0ABW1IQ47</accession>